<evidence type="ECO:0000256" key="2">
    <source>
        <dbReference type="SAM" id="Phobius"/>
    </source>
</evidence>
<name>A0AAN6TNN4_9PEZI</name>
<keyword evidence="2" id="KW-0812">Transmembrane</keyword>
<evidence type="ECO:0000313" key="3">
    <source>
        <dbReference type="EMBL" id="KAK4117346.1"/>
    </source>
</evidence>
<dbReference type="EMBL" id="MU853332">
    <property type="protein sequence ID" value="KAK4117346.1"/>
    <property type="molecule type" value="Genomic_DNA"/>
</dbReference>
<sequence>MPGGIFFVSWELWQQMTFVLAMGIVAVFCAGLVRLWWNNRLMKKQELLDEEKRARLEQMRKTGLPIKRASEIPFGIRAIQSGVEVEGIWISRPTTPSEALAAKLASDSDSMDGVHSVPTPASRLAQRSKRPLYRTPGVLNEDTLRRLEGQGQSKILYDTYMPTSSRRDPRQHSVRSSASSSGESVDSQPRSAKSISGKSYTSSHSSRLYMPRNPHAGRAGYDAVPRQGPEREVRSPFETPARTHSGFSLFSQSDRHTSLLQSRDVSALEPTFAPGDLHLNKASRRVNDGFEILPAGTFGMLAEMNYADEADQEGHNSRSSNKLRKKAGT</sequence>
<feature type="region of interest" description="Disordered" evidence="1">
    <location>
        <begin position="309"/>
        <end position="329"/>
    </location>
</feature>
<proteinExistence type="predicted"/>
<reference evidence="3" key="2">
    <citation type="submission" date="2023-05" db="EMBL/GenBank/DDBJ databases">
        <authorList>
            <consortium name="Lawrence Berkeley National Laboratory"/>
            <person name="Steindorff A."/>
            <person name="Hensen N."/>
            <person name="Bonometti L."/>
            <person name="Westerberg I."/>
            <person name="Brannstrom I.O."/>
            <person name="Guillou S."/>
            <person name="Cros-Aarteil S."/>
            <person name="Calhoun S."/>
            <person name="Haridas S."/>
            <person name="Kuo A."/>
            <person name="Mondo S."/>
            <person name="Pangilinan J."/>
            <person name="Riley R."/>
            <person name="Labutti K."/>
            <person name="Andreopoulos B."/>
            <person name="Lipzen A."/>
            <person name="Chen C."/>
            <person name="Yanf M."/>
            <person name="Daum C."/>
            <person name="Ng V."/>
            <person name="Clum A."/>
            <person name="Ohm R."/>
            <person name="Martin F."/>
            <person name="Silar P."/>
            <person name="Natvig D."/>
            <person name="Lalanne C."/>
            <person name="Gautier V."/>
            <person name="Ament-Velasquez S.L."/>
            <person name="Kruys A."/>
            <person name="Hutchinson M.I."/>
            <person name="Powell A.J."/>
            <person name="Barry K."/>
            <person name="Miller A.N."/>
            <person name="Grigoriev I.V."/>
            <person name="Debuchy R."/>
            <person name="Gladieux P."/>
            <person name="Thoren M.H."/>
            <person name="Johannesson H."/>
        </authorList>
    </citation>
    <scope>NUCLEOTIDE SEQUENCE</scope>
    <source>
        <strain evidence="3">CBS 508.74</strain>
    </source>
</reference>
<protein>
    <submittedName>
        <fullName evidence="3">Uncharacterized protein</fullName>
    </submittedName>
</protein>
<keyword evidence="2" id="KW-0472">Membrane</keyword>
<keyword evidence="4" id="KW-1185">Reference proteome</keyword>
<gene>
    <name evidence="3" type="ORF">N656DRAFT_699751</name>
</gene>
<organism evidence="3 4">
    <name type="scientific">Canariomyces notabilis</name>
    <dbReference type="NCBI Taxonomy" id="2074819"/>
    <lineage>
        <taxon>Eukaryota</taxon>
        <taxon>Fungi</taxon>
        <taxon>Dikarya</taxon>
        <taxon>Ascomycota</taxon>
        <taxon>Pezizomycotina</taxon>
        <taxon>Sordariomycetes</taxon>
        <taxon>Sordariomycetidae</taxon>
        <taxon>Sordariales</taxon>
        <taxon>Chaetomiaceae</taxon>
        <taxon>Canariomyces</taxon>
    </lineage>
</organism>
<dbReference type="AlphaFoldDB" id="A0AAN6TNN4"/>
<dbReference type="PANTHER" id="PTHR40623">
    <property type="entry name" value="INTEGRAL MEMBRANE PROTEIN"/>
    <property type="match status" value="1"/>
</dbReference>
<dbReference type="GeneID" id="89934936"/>
<dbReference type="RefSeq" id="XP_064674916.1">
    <property type="nucleotide sequence ID" value="XM_064810811.1"/>
</dbReference>
<reference evidence="3" key="1">
    <citation type="journal article" date="2023" name="Mol. Phylogenet. Evol.">
        <title>Genome-scale phylogeny and comparative genomics of the fungal order Sordariales.</title>
        <authorList>
            <person name="Hensen N."/>
            <person name="Bonometti L."/>
            <person name="Westerberg I."/>
            <person name="Brannstrom I.O."/>
            <person name="Guillou S."/>
            <person name="Cros-Aarteil S."/>
            <person name="Calhoun S."/>
            <person name="Haridas S."/>
            <person name="Kuo A."/>
            <person name="Mondo S."/>
            <person name="Pangilinan J."/>
            <person name="Riley R."/>
            <person name="LaButti K."/>
            <person name="Andreopoulos B."/>
            <person name="Lipzen A."/>
            <person name="Chen C."/>
            <person name="Yan M."/>
            <person name="Daum C."/>
            <person name="Ng V."/>
            <person name="Clum A."/>
            <person name="Steindorff A."/>
            <person name="Ohm R.A."/>
            <person name="Martin F."/>
            <person name="Silar P."/>
            <person name="Natvig D.O."/>
            <person name="Lalanne C."/>
            <person name="Gautier V."/>
            <person name="Ament-Velasquez S.L."/>
            <person name="Kruys A."/>
            <person name="Hutchinson M.I."/>
            <person name="Powell A.J."/>
            <person name="Barry K."/>
            <person name="Miller A.N."/>
            <person name="Grigoriev I.V."/>
            <person name="Debuchy R."/>
            <person name="Gladieux P."/>
            <person name="Hiltunen Thoren M."/>
            <person name="Johannesson H."/>
        </authorList>
    </citation>
    <scope>NUCLEOTIDE SEQUENCE</scope>
    <source>
        <strain evidence="3">CBS 508.74</strain>
    </source>
</reference>
<accession>A0AAN6TNN4</accession>
<dbReference type="PANTHER" id="PTHR40623:SF2">
    <property type="entry name" value="INTEGRAL MEMBRANE PROTEIN"/>
    <property type="match status" value="1"/>
</dbReference>
<evidence type="ECO:0000313" key="4">
    <source>
        <dbReference type="Proteomes" id="UP001302812"/>
    </source>
</evidence>
<feature type="compositionally biased region" description="Low complexity" evidence="1">
    <location>
        <begin position="174"/>
        <end position="187"/>
    </location>
</feature>
<comment type="caution">
    <text evidence="3">The sequence shown here is derived from an EMBL/GenBank/DDBJ whole genome shotgun (WGS) entry which is preliminary data.</text>
</comment>
<evidence type="ECO:0000256" key="1">
    <source>
        <dbReference type="SAM" id="MobiDB-lite"/>
    </source>
</evidence>
<feature type="transmembrane region" description="Helical" evidence="2">
    <location>
        <begin position="12"/>
        <end position="37"/>
    </location>
</feature>
<keyword evidence="2" id="KW-1133">Transmembrane helix</keyword>
<feature type="region of interest" description="Disordered" evidence="1">
    <location>
        <begin position="108"/>
        <end position="248"/>
    </location>
</feature>
<dbReference type="Proteomes" id="UP001302812">
    <property type="component" value="Unassembled WGS sequence"/>
</dbReference>
<feature type="compositionally biased region" description="Polar residues" evidence="1">
    <location>
        <begin position="188"/>
        <end position="206"/>
    </location>
</feature>